<dbReference type="GO" id="GO:0000105">
    <property type="term" value="P:L-histidine biosynthetic process"/>
    <property type="evidence" value="ECO:0007669"/>
    <property type="project" value="UniProtKB-UniRule"/>
</dbReference>
<dbReference type="AlphaFoldDB" id="A0A1G7PYY2"/>
<dbReference type="GO" id="GO:0003949">
    <property type="term" value="F:1-(5-phosphoribosyl)-5-[(5-phosphoribosylamino)methylideneamino]imidazole-4-carboxamide isomerase activity"/>
    <property type="evidence" value="ECO:0007669"/>
    <property type="project" value="UniProtKB-UniRule"/>
</dbReference>
<comment type="catalytic activity">
    <reaction evidence="1 9 11">
        <text>1-(5-phospho-beta-D-ribosyl)-5-[(5-phospho-beta-D-ribosylamino)methylideneamino]imidazole-4-carboxamide = 5-[(5-phospho-1-deoxy-D-ribulos-1-ylimino)methylamino]-1-(5-phospho-beta-D-ribosyl)imidazole-4-carboxamide</text>
        <dbReference type="Rhea" id="RHEA:15469"/>
        <dbReference type="ChEBI" id="CHEBI:58435"/>
        <dbReference type="ChEBI" id="CHEBI:58525"/>
        <dbReference type="EC" id="5.3.1.16"/>
    </reaction>
</comment>
<evidence type="ECO:0000256" key="7">
    <source>
        <dbReference type="ARBA" id="ARBA00023102"/>
    </source>
</evidence>
<feature type="active site" description="Proton acceptor" evidence="9">
    <location>
        <position position="8"/>
    </location>
</feature>
<evidence type="ECO:0000256" key="9">
    <source>
        <dbReference type="HAMAP-Rule" id="MF_01014"/>
    </source>
</evidence>
<dbReference type="InterPro" id="IPR011060">
    <property type="entry name" value="RibuloseP-bd_barrel"/>
</dbReference>
<dbReference type="UniPathway" id="UPA00031">
    <property type="reaction ID" value="UER00009"/>
</dbReference>
<dbReference type="SUPFAM" id="SSF51366">
    <property type="entry name" value="Ribulose-phoshate binding barrel"/>
    <property type="match status" value="1"/>
</dbReference>
<keyword evidence="5 9" id="KW-0963">Cytoplasm</keyword>
<dbReference type="Pfam" id="PF00977">
    <property type="entry name" value="His_biosynth"/>
    <property type="match status" value="1"/>
</dbReference>
<dbReference type="InterPro" id="IPR006063">
    <property type="entry name" value="HisA_bact_arch"/>
</dbReference>
<gene>
    <name evidence="9" type="primary">hisA</name>
    <name evidence="12" type="ORF">SAMN05192586_11823</name>
</gene>
<accession>A0A1G7PYY2</accession>
<dbReference type="EMBL" id="FNBX01000018">
    <property type="protein sequence ID" value="SDF91466.1"/>
    <property type="molecule type" value="Genomic_DNA"/>
</dbReference>
<evidence type="ECO:0000256" key="11">
    <source>
        <dbReference type="RuleBase" id="RU003658"/>
    </source>
</evidence>
<protein>
    <recommendedName>
        <fullName evidence="9 11">1-(5-phosphoribosyl)-5-[(5-phosphoribosylamino)methylideneamino] imidazole-4-carboxamide isomerase</fullName>
        <ecNumber evidence="9 11">5.3.1.16</ecNumber>
    </recommendedName>
    <alternativeName>
        <fullName evidence="9">Phosphoribosylformimino-5-aminoimidazole carboxamide ribotide isomerase</fullName>
    </alternativeName>
</protein>
<keyword evidence="7 9" id="KW-0368">Histidine biosynthesis</keyword>
<feature type="active site" description="Proton donor" evidence="9">
    <location>
        <position position="129"/>
    </location>
</feature>
<comment type="similarity">
    <text evidence="4 9 10">Belongs to the HisA/HisF family.</text>
</comment>
<dbReference type="RefSeq" id="WP_092154816.1">
    <property type="nucleotide sequence ID" value="NZ_FNBX01000018.1"/>
</dbReference>
<dbReference type="Gene3D" id="3.20.20.70">
    <property type="entry name" value="Aldolase class I"/>
    <property type="match status" value="1"/>
</dbReference>
<dbReference type="PANTHER" id="PTHR43090:SF2">
    <property type="entry name" value="1-(5-PHOSPHORIBOSYL)-5-[(5-PHOSPHORIBOSYLAMINO)METHYLIDENEAMINO] IMIDAZOLE-4-CARBOXAMIDE ISOMERASE"/>
    <property type="match status" value="1"/>
</dbReference>
<sequence length="246" mass="26080">MIIFPAVDIQNGKAVRLRRGRAEDSTIFAEDPAAAARSWQERGARWLHVVDLDGAFDGAASSRAVVGRICAALTIPVQLGGGIRDLETARAYLDAGVSRCIIGTLALEQPETFAALCRAFPGRIGVSLDAEGGRLKSRGWVADTGLTVDDVLPRLQDDGAAFIIYTDIDRDGMQSGVNLPALEHLAQTAQVPVIAAGGVATLTDVQRLYPLTRTTRLAGAVSGRALYEGTLDLEEANAWIAAQEKA</sequence>
<organism evidence="12 13">
    <name type="scientific">Desulfovibrio legallii</name>
    <dbReference type="NCBI Taxonomy" id="571438"/>
    <lineage>
        <taxon>Bacteria</taxon>
        <taxon>Pseudomonadati</taxon>
        <taxon>Thermodesulfobacteriota</taxon>
        <taxon>Desulfovibrionia</taxon>
        <taxon>Desulfovibrionales</taxon>
        <taxon>Desulfovibrionaceae</taxon>
        <taxon>Desulfovibrio</taxon>
    </lineage>
</organism>
<dbReference type="InterPro" id="IPR023016">
    <property type="entry name" value="HisA/PriA"/>
</dbReference>
<evidence type="ECO:0000313" key="12">
    <source>
        <dbReference type="EMBL" id="SDF91466.1"/>
    </source>
</evidence>
<dbReference type="CDD" id="cd04732">
    <property type="entry name" value="HisA"/>
    <property type="match status" value="1"/>
</dbReference>
<keyword evidence="8 9" id="KW-0413">Isomerase</keyword>
<evidence type="ECO:0000256" key="4">
    <source>
        <dbReference type="ARBA" id="ARBA00009667"/>
    </source>
</evidence>
<dbReference type="OrthoDB" id="9807749at2"/>
<evidence type="ECO:0000256" key="1">
    <source>
        <dbReference type="ARBA" id="ARBA00000901"/>
    </source>
</evidence>
<dbReference type="NCBIfam" id="TIGR00007">
    <property type="entry name" value="1-(5-phosphoribosyl)-5-[(5-phosphoribosylamino)methylideneamino]imidazole-4-carboxamide isomerase"/>
    <property type="match status" value="1"/>
</dbReference>
<dbReference type="GO" id="GO:0000162">
    <property type="term" value="P:L-tryptophan biosynthetic process"/>
    <property type="evidence" value="ECO:0007669"/>
    <property type="project" value="TreeGrafter"/>
</dbReference>
<dbReference type="InterPro" id="IPR013785">
    <property type="entry name" value="Aldolase_TIM"/>
</dbReference>
<dbReference type="PANTHER" id="PTHR43090">
    <property type="entry name" value="1-(5-PHOSPHORIBOSYL)-5-[(5-PHOSPHORIBOSYLAMINO)METHYLIDENEAMINO] IMIDAZOLE-4-CARBOXAMIDE ISOMERASE"/>
    <property type="match status" value="1"/>
</dbReference>
<evidence type="ECO:0000256" key="3">
    <source>
        <dbReference type="ARBA" id="ARBA00005133"/>
    </source>
</evidence>
<dbReference type="Proteomes" id="UP000199355">
    <property type="component" value="Unassembled WGS sequence"/>
</dbReference>
<reference evidence="13" key="1">
    <citation type="submission" date="2016-10" db="EMBL/GenBank/DDBJ databases">
        <authorList>
            <person name="Varghese N."/>
            <person name="Submissions S."/>
        </authorList>
    </citation>
    <scope>NUCLEOTIDE SEQUENCE [LARGE SCALE GENOMIC DNA]</scope>
    <source>
        <strain evidence="13">KHC7</strain>
    </source>
</reference>
<evidence type="ECO:0000313" key="13">
    <source>
        <dbReference type="Proteomes" id="UP000199355"/>
    </source>
</evidence>
<dbReference type="GO" id="GO:0005737">
    <property type="term" value="C:cytoplasm"/>
    <property type="evidence" value="ECO:0007669"/>
    <property type="project" value="UniProtKB-SubCell"/>
</dbReference>
<dbReference type="EC" id="5.3.1.16" evidence="9 11"/>
<dbReference type="InterPro" id="IPR006062">
    <property type="entry name" value="His_biosynth"/>
</dbReference>
<dbReference type="FunFam" id="3.20.20.70:FF:000009">
    <property type="entry name" value="1-(5-phosphoribosyl)-5-[(5-phosphoribosylamino)methylideneamino] imidazole-4-carboxamide isomerase"/>
    <property type="match status" value="1"/>
</dbReference>
<evidence type="ECO:0000256" key="5">
    <source>
        <dbReference type="ARBA" id="ARBA00022490"/>
    </source>
</evidence>
<keyword evidence="6 9" id="KW-0028">Amino-acid biosynthesis</keyword>
<keyword evidence="13" id="KW-1185">Reference proteome</keyword>
<dbReference type="STRING" id="571438.SAMN05192586_11823"/>
<evidence type="ECO:0000256" key="2">
    <source>
        <dbReference type="ARBA" id="ARBA00004496"/>
    </source>
</evidence>
<proteinExistence type="inferred from homology"/>
<comment type="pathway">
    <text evidence="3 9 11">Amino-acid biosynthesis; L-histidine biosynthesis; L-histidine from 5-phospho-alpha-D-ribose 1-diphosphate: step 4/9.</text>
</comment>
<evidence type="ECO:0000256" key="8">
    <source>
        <dbReference type="ARBA" id="ARBA00023235"/>
    </source>
</evidence>
<dbReference type="InterPro" id="IPR044524">
    <property type="entry name" value="Isoase_HisA-like"/>
</dbReference>
<evidence type="ECO:0000256" key="6">
    <source>
        <dbReference type="ARBA" id="ARBA00022605"/>
    </source>
</evidence>
<comment type="subcellular location">
    <subcellularLocation>
        <location evidence="2 9 11">Cytoplasm</location>
    </subcellularLocation>
</comment>
<evidence type="ECO:0000256" key="10">
    <source>
        <dbReference type="RuleBase" id="RU003657"/>
    </source>
</evidence>
<name>A0A1G7PYY2_9BACT</name>
<dbReference type="HAMAP" id="MF_01014">
    <property type="entry name" value="HisA"/>
    <property type="match status" value="1"/>
</dbReference>